<name>A0A2T6ZKX1_TUBBO</name>
<proteinExistence type="predicted"/>
<organism evidence="2 3">
    <name type="scientific">Tuber borchii</name>
    <name type="common">White truffle</name>
    <dbReference type="NCBI Taxonomy" id="42251"/>
    <lineage>
        <taxon>Eukaryota</taxon>
        <taxon>Fungi</taxon>
        <taxon>Dikarya</taxon>
        <taxon>Ascomycota</taxon>
        <taxon>Pezizomycotina</taxon>
        <taxon>Pezizomycetes</taxon>
        <taxon>Pezizales</taxon>
        <taxon>Tuberaceae</taxon>
        <taxon>Tuber</taxon>
    </lineage>
</organism>
<dbReference type="Proteomes" id="UP000244722">
    <property type="component" value="Unassembled WGS sequence"/>
</dbReference>
<comment type="caution">
    <text evidence="2">The sequence shown here is derived from an EMBL/GenBank/DDBJ whole genome shotgun (WGS) entry which is preliminary data.</text>
</comment>
<evidence type="ECO:0000313" key="3">
    <source>
        <dbReference type="Proteomes" id="UP000244722"/>
    </source>
</evidence>
<sequence>MPTRGEDRTSEYQLTAKDMDRVLDMTVREDELDEMGRPLIVWVKPVEWLLPHGEGEEMIYEEEEEEEEEMDDDGYDNNDDDYHNNAEREQSSDSLSGSGNGDFEMIVVSETSGSSLGRVRWDLDDSHSAPSTCGLYSDAAETRFRTSTPEIRERLLRRAMTSKDFFTSSEDQQDCIEYIITKRKWLFAGNAHLIIDLEAAGRKHAEEQGIDLEEMDRIDREMHRQALLHLSRQQLPYPITKEPAH</sequence>
<feature type="compositionally biased region" description="Basic and acidic residues" evidence="1">
    <location>
        <begin position="80"/>
        <end position="91"/>
    </location>
</feature>
<evidence type="ECO:0000256" key="1">
    <source>
        <dbReference type="SAM" id="MobiDB-lite"/>
    </source>
</evidence>
<gene>
    <name evidence="2" type="ORF">B9Z19DRAFT_1130189</name>
</gene>
<feature type="region of interest" description="Disordered" evidence="1">
    <location>
        <begin position="53"/>
        <end position="102"/>
    </location>
</feature>
<protein>
    <submittedName>
        <fullName evidence="2">Uncharacterized protein</fullName>
    </submittedName>
</protein>
<dbReference type="AlphaFoldDB" id="A0A2T6ZKX1"/>
<keyword evidence="3" id="KW-1185">Reference proteome</keyword>
<accession>A0A2T6ZKX1</accession>
<dbReference type="EMBL" id="NESQ01000200">
    <property type="protein sequence ID" value="PUU76140.1"/>
    <property type="molecule type" value="Genomic_DNA"/>
</dbReference>
<reference evidence="2 3" key="1">
    <citation type="submission" date="2017-04" db="EMBL/GenBank/DDBJ databases">
        <title>Draft genome sequence of Tuber borchii Vittad., a whitish edible truffle.</title>
        <authorList>
            <consortium name="DOE Joint Genome Institute"/>
            <person name="Murat C."/>
            <person name="Kuo A."/>
            <person name="Barry K.W."/>
            <person name="Clum A."/>
            <person name="Dockter R.B."/>
            <person name="Fauchery L."/>
            <person name="Iotti M."/>
            <person name="Kohler A."/>
            <person name="Labutti K."/>
            <person name="Lindquist E.A."/>
            <person name="Lipzen A."/>
            <person name="Ohm R.A."/>
            <person name="Wang M."/>
            <person name="Grigoriev I.V."/>
            <person name="Zambonelli A."/>
            <person name="Martin F.M."/>
        </authorList>
    </citation>
    <scope>NUCLEOTIDE SEQUENCE [LARGE SCALE GENOMIC DNA]</scope>
    <source>
        <strain evidence="2 3">Tbo3840</strain>
    </source>
</reference>
<dbReference type="OrthoDB" id="5483598at2759"/>
<evidence type="ECO:0000313" key="2">
    <source>
        <dbReference type="EMBL" id="PUU76140.1"/>
    </source>
</evidence>
<feature type="compositionally biased region" description="Acidic residues" evidence="1">
    <location>
        <begin position="56"/>
        <end position="79"/>
    </location>
</feature>